<organism evidence="12 13">
    <name type="scientific">Limulus polyphemus</name>
    <name type="common">Atlantic horseshoe crab</name>
    <dbReference type="NCBI Taxonomy" id="6850"/>
    <lineage>
        <taxon>Eukaryota</taxon>
        <taxon>Metazoa</taxon>
        <taxon>Ecdysozoa</taxon>
        <taxon>Arthropoda</taxon>
        <taxon>Chelicerata</taxon>
        <taxon>Merostomata</taxon>
        <taxon>Xiphosura</taxon>
        <taxon>Limulidae</taxon>
        <taxon>Limulus</taxon>
    </lineage>
</organism>
<evidence type="ECO:0000256" key="6">
    <source>
        <dbReference type="ARBA" id="ARBA00022968"/>
    </source>
</evidence>
<name>A0ABM1C493_LIMPO</name>
<evidence type="ECO:0000256" key="11">
    <source>
        <dbReference type="RuleBase" id="RU363127"/>
    </source>
</evidence>
<dbReference type="Gene3D" id="3.90.550.10">
    <property type="entry name" value="Spore Coat Polysaccharide Biosynthesis Protein SpsA, Chain A"/>
    <property type="match status" value="1"/>
</dbReference>
<evidence type="ECO:0000256" key="5">
    <source>
        <dbReference type="ARBA" id="ARBA00022692"/>
    </source>
</evidence>
<dbReference type="PANTHER" id="PTHR10896">
    <property type="entry name" value="GALACTOSYLGALACTOSYLXYLOSYLPROTEIN 3-BETA-GLUCURONOSYLTRANSFERASE BETA-1,3-GLUCURONYLTRANSFERASE"/>
    <property type="match status" value="1"/>
</dbReference>
<dbReference type="PANTHER" id="PTHR10896:SF50">
    <property type="entry name" value="GALACTOSYLGALACTOSYLXYLOSYLPROTEIN 3-BETA-GLUCURONOSYLTRANSFERASE P"/>
    <property type="match status" value="1"/>
</dbReference>
<sequence length="224" mass="25983">SHKNHLVHNRENQNIELPTIYIITATYARANQIPEITRLAQTLMHVPNIHWLVVEDWSDKNPMVEKILVKRGVQHTYLVGPRPPNHLKYPYAVSCHHAAFKWIRKNAKSGVIFMADDDNVFDLRVFEQMRSTKNVSVWPVGGMFKEQFSSPVVKDGKVIDFYDGFRKRRKFALDWAAFAVSVQHFLSIPGATVPYRNGFEEDLFLQSLRYELDDLEPKANNCTE</sequence>
<comment type="subcellular location">
    <subcellularLocation>
        <location evidence="11">Golgi apparatus membrane</location>
        <topology evidence="11">Single-pass type II membrane protein</topology>
    </subcellularLocation>
    <subcellularLocation>
        <location evidence="1">Membrane</location>
        <topology evidence="1">Single-pass type II membrane protein</topology>
    </subcellularLocation>
</comment>
<feature type="non-terminal residue" evidence="13">
    <location>
        <position position="224"/>
    </location>
</feature>
<evidence type="ECO:0000256" key="4">
    <source>
        <dbReference type="ARBA" id="ARBA00022679"/>
    </source>
</evidence>
<evidence type="ECO:0000256" key="9">
    <source>
        <dbReference type="ARBA" id="ARBA00023180"/>
    </source>
</evidence>
<keyword evidence="11" id="KW-0464">Manganese</keyword>
<evidence type="ECO:0000313" key="12">
    <source>
        <dbReference type="Proteomes" id="UP000694941"/>
    </source>
</evidence>
<keyword evidence="9" id="KW-0325">Glycoprotein</keyword>
<evidence type="ECO:0000256" key="10">
    <source>
        <dbReference type="ARBA" id="ARBA00047979"/>
    </source>
</evidence>
<comment type="cofactor">
    <cofactor evidence="11">
        <name>Mn(2+)</name>
        <dbReference type="ChEBI" id="CHEBI:29035"/>
    </cofactor>
</comment>
<comment type="similarity">
    <text evidence="2 11">Belongs to the glycosyltransferase 43 family.</text>
</comment>
<evidence type="ECO:0000256" key="2">
    <source>
        <dbReference type="ARBA" id="ARBA00007706"/>
    </source>
</evidence>
<keyword evidence="6 11" id="KW-0735">Signal-anchor</keyword>
<evidence type="ECO:0000256" key="7">
    <source>
        <dbReference type="ARBA" id="ARBA00022989"/>
    </source>
</evidence>
<proteinExistence type="inferred from homology"/>
<dbReference type="RefSeq" id="XP_013793862.1">
    <property type="nucleotide sequence ID" value="XM_013938408.1"/>
</dbReference>
<accession>A0ABM1C493</accession>
<dbReference type="SUPFAM" id="SSF53448">
    <property type="entry name" value="Nucleotide-diphospho-sugar transferases"/>
    <property type="match status" value="1"/>
</dbReference>
<keyword evidence="5" id="KW-0812">Transmembrane</keyword>
<keyword evidence="7" id="KW-1133">Transmembrane helix</keyword>
<dbReference type="GeneID" id="106477888"/>
<dbReference type="InterPro" id="IPR005027">
    <property type="entry name" value="Glyco_trans_43"/>
</dbReference>
<reference evidence="13" key="1">
    <citation type="submission" date="2025-08" db="UniProtKB">
        <authorList>
            <consortium name="RefSeq"/>
        </authorList>
    </citation>
    <scope>IDENTIFICATION</scope>
    <source>
        <tissue evidence="13">Muscle</tissue>
    </source>
</reference>
<keyword evidence="4 11" id="KW-0808">Transferase</keyword>
<protein>
    <recommendedName>
        <fullName evidence="3 11">Galactosylgalactosylxylosylprotein 3-beta-glucuronosyltransferase</fullName>
        <ecNumber evidence="3 11">2.4.1.135</ecNumber>
    </recommendedName>
</protein>
<feature type="non-terminal residue" evidence="13">
    <location>
        <position position="1"/>
    </location>
</feature>
<keyword evidence="11" id="KW-0479">Metal-binding</keyword>
<dbReference type="Proteomes" id="UP000694941">
    <property type="component" value="Unplaced"/>
</dbReference>
<gene>
    <name evidence="13" type="primary">LOC106477888</name>
</gene>
<evidence type="ECO:0000256" key="3">
    <source>
        <dbReference type="ARBA" id="ARBA00012641"/>
    </source>
</evidence>
<comment type="catalytic activity">
    <reaction evidence="10 11">
        <text>3-O-(beta-D-galactosyl-(1-&gt;3)-beta-D-galactosyl-(1-&gt;4)-beta-D-xylosyl)-L-seryl-[protein] + UDP-alpha-D-glucuronate = 3-O-(beta-D-GlcA-(1-&gt;3)-beta-D-Gal-(1-&gt;3)-beta-D-Gal-(1-&gt;4)-beta-D-Xyl)-L-seryl-[protein] + UDP + H(+)</text>
        <dbReference type="Rhea" id="RHEA:24168"/>
        <dbReference type="Rhea" id="RHEA-COMP:12571"/>
        <dbReference type="Rhea" id="RHEA-COMP:12573"/>
        <dbReference type="ChEBI" id="CHEBI:15378"/>
        <dbReference type="ChEBI" id="CHEBI:58052"/>
        <dbReference type="ChEBI" id="CHEBI:58223"/>
        <dbReference type="ChEBI" id="CHEBI:132090"/>
        <dbReference type="ChEBI" id="CHEBI:132093"/>
        <dbReference type="EC" id="2.4.1.135"/>
    </reaction>
</comment>
<evidence type="ECO:0000256" key="8">
    <source>
        <dbReference type="ARBA" id="ARBA00023136"/>
    </source>
</evidence>
<keyword evidence="11" id="KW-0333">Golgi apparatus</keyword>
<evidence type="ECO:0000256" key="1">
    <source>
        <dbReference type="ARBA" id="ARBA00004606"/>
    </source>
</evidence>
<evidence type="ECO:0000313" key="13">
    <source>
        <dbReference type="RefSeq" id="XP_013793862.1"/>
    </source>
</evidence>
<keyword evidence="8" id="KW-0472">Membrane</keyword>
<dbReference type="Pfam" id="PF03360">
    <property type="entry name" value="Glyco_transf_43"/>
    <property type="match status" value="1"/>
</dbReference>
<comment type="pathway">
    <text evidence="11">Protein modification; protein glycosylation.</text>
</comment>
<dbReference type="InterPro" id="IPR029044">
    <property type="entry name" value="Nucleotide-diphossugar_trans"/>
</dbReference>
<keyword evidence="12" id="KW-1185">Reference proteome</keyword>
<dbReference type="EC" id="2.4.1.135" evidence="3 11"/>